<feature type="site" description="Involved in the stabilization of negative charge on the oxyanion by the formation of the oxyanion hole" evidence="6">
    <location>
        <position position="110"/>
    </location>
</feature>
<dbReference type="CDD" id="cd02152">
    <property type="entry name" value="OAT"/>
    <property type="match status" value="1"/>
</dbReference>
<keyword evidence="6" id="KW-0963">Cytoplasm</keyword>
<feature type="binding site" evidence="6">
    <location>
        <position position="392"/>
    </location>
    <ligand>
        <name>substrate</name>
    </ligand>
</feature>
<dbReference type="PANTHER" id="PTHR23100:SF0">
    <property type="entry name" value="ARGININE BIOSYNTHESIS BIFUNCTIONAL PROTEIN ARGJ, MITOCHONDRIAL"/>
    <property type="match status" value="1"/>
</dbReference>
<dbReference type="NCBIfam" id="NF003802">
    <property type="entry name" value="PRK05388.1"/>
    <property type="match status" value="1"/>
</dbReference>
<dbReference type="NCBIfam" id="TIGR00120">
    <property type="entry name" value="ArgJ"/>
    <property type="match status" value="1"/>
</dbReference>
<keyword evidence="5 6" id="KW-0012">Acyltransferase</keyword>
<dbReference type="RefSeq" id="WP_210663157.1">
    <property type="nucleotide sequence ID" value="NZ_JAGKQQ010000002.1"/>
</dbReference>
<dbReference type="Gene3D" id="3.10.20.340">
    <property type="entry name" value="ArgJ beta chain, C-terminal domain"/>
    <property type="match status" value="1"/>
</dbReference>
<comment type="pathway">
    <text evidence="6">Amino-acid biosynthesis; L-arginine biosynthesis; L-ornithine and N-acetyl-L-glutamate from L-glutamate and N(2)-acetyl-L-ornithine (cyclic): step 1/1.</text>
</comment>
<evidence type="ECO:0000256" key="6">
    <source>
        <dbReference type="HAMAP-Rule" id="MF_01106"/>
    </source>
</evidence>
<feature type="active site" description="Nucleophile" evidence="6">
    <location>
        <position position="182"/>
    </location>
</feature>
<keyword evidence="6" id="KW-0028">Amino-acid biosynthesis</keyword>
<proteinExistence type="inferred from homology"/>
<dbReference type="InterPro" id="IPR016117">
    <property type="entry name" value="ArgJ-like_dom_sf"/>
</dbReference>
<feature type="chain" id="PRO_5044943536" description="Arginine biosynthesis bifunctional protein ArgJ alpha chain" evidence="6">
    <location>
        <begin position="1"/>
        <end position="181"/>
    </location>
</feature>
<dbReference type="EC" id="2.3.1.35" evidence="6"/>
<evidence type="ECO:0000313" key="7">
    <source>
        <dbReference type="EMBL" id="MBP3960782.1"/>
    </source>
</evidence>
<evidence type="ECO:0000313" key="8">
    <source>
        <dbReference type="Proteomes" id="UP000676565"/>
    </source>
</evidence>
<keyword evidence="4 6" id="KW-0068">Autocatalytic cleavage</keyword>
<feature type="binding site" evidence="6">
    <location>
        <position position="387"/>
    </location>
    <ligand>
        <name>substrate</name>
    </ligand>
</feature>
<evidence type="ECO:0000256" key="4">
    <source>
        <dbReference type="ARBA" id="ARBA00022813"/>
    </source>
</evidence>
<name>A0ABS5C462_9BACT</name>
<feature type="site" description="Involved in the stabilization of negative charge on the oxyanion by the formation of the oxyanion hole" evidence="6">
    <location>
        <position position="111"/>
    </location>
</feature>
<feature type="binding site" evidence="6">
    <location>
        <position position="264"/>
    </location>
    <ligand>
        <name>substrate</name>
    </ligand>
</feature>
<protein>
    <recommendedName>
        <fullName evidence="6">Arginine biosynthesis bifunctional protein ArgJ</fullName>
    </recommendedName>
    <domain>
        <recommendedName>
            <fullName evidence="6">Glutamate N-acetyltransferase</fullName>
            <ecNumber evidence="6">2.3.1.35</ecNumber>
        </recommendedName>
        <alternativeName>
            <fullName evidence="6">Ornithine acetyltransferase</fullName>
            <shortName evidence="6">OATase</shortName>
        </alternativeName>
        <alternativeName>
            <fullName evidence="6">Ornithine transacetylase</fullName>
        </alternativeName>
    </domain>
    <domain>
        <recommendedName>
            <fullName evidence="6">Amino-acid acetyltransferase</fullName>
            <ecNumber evidence="6">2.3.1.1</ecNumber>
        </recommendedName>
        <alternativeName>
            <fullName evidence="6">N-acetylglutamate synthase</fullName>
            <shortName evidence="6">AGSase</shortName>
        </alternativeName>
    </domain>
    <component>
        <recommendedName>
            <fullName evidence="6">Arginine biosynthesis bifunctional protein ArgJ alpha chain</fullName>
        </recommendedName>
    </component>
    <component>
        <recommendedName>
            <fullName evidence="6">Arginine biosynthesis bifunctional protein ArgJ beta chain</fullName>
        </recommendedName>
    </component>
</protein>
<keyword evidence="3 6" id="KW-0808">Transferase</keyword>
<dbReference type="InterPro" id="IPR002813">
    <property type="entry name" value="Arg_biosynth_ArgJ"/>
</dbReference>
<evidence type="ECO:0000256" key="3">
    <source>
        <dbReference type="ARBA" id="ARBA00022679"/>
    </source>
</evidence>
<accession>A0ABS5C462</accession>
<organism evidence="7 8">
    <name type="scientific">Gemmata palustris</name>
    <dbReference type="NCBI Taxonomy" id="2822762"/>
    <lineage>
        <taxon>Bacteria</taxon>
        <taxon>Pseudomonadati</taxon>
        <taxon>Planctomycetota</taxon>
        <taxon>Planctomycetia</taxon>
        <taxon>Gemmatales</taxon>
        <taxon>Gemmataceae</taxon>
        <taxon>Gemmata</taxon>
    </lineage>
</organism>
<feature type="binding site" evidence="6">
    <location>
        <position position="149"/>
    </location>
    <ligand>
        <name>substrate</name>
    </ligand>
</feature>
<keyword evidence="6" id="KW-0055">Arginine biosynthesis</keyword>
<comment type="subunit">
    <text evidence="2 6">Heterotetramer of two alpha and two beta chains.</text>
</comment>
<dbReference type="HAMAP" id="MF_01106">
    <property type="entry name" value="ArgJ"/>
    <property type="match status" value="1"/>
</dbReference>
<dbReference type="Proteomes" id="UP000676565">
    <property type="component" value="Unassembled WGS sequence"/>
</dbReference>
<dbReference type="SUPFAM" id="SSF56266">
    <property type="entry name" value="DmpA/ArgJ-like"/>
    <property type="match status" value="1"/>
</dbReference>
<dbReference type="EC" id="2.3.1.1" evidence="6"/>
<evidence type="ECO:0000256" key="2">
    <source>
        <dbReference type="ARBA" id="ARBA00011475"/>
    </source>
</evidence>
<keyword evidence="6" id="KW-0511">Multifunctional enzyme</keyword>
<feature type="chain" id="PRO_5044943537" description="Arginine biosynthesis bifunctional protein ArgJ beta chain" evidence="6">
    <location>
        <begin position="182"/>
        <end position="392"/>
    </location>
</feature>
<dbReference type="EMBL" id="JAGKQQ010000002">
    <property type="protein sequence ID" value="MBP3960782.1"/>
    <property type="molecule type" value="Genomic_DNA"/>
</dbReference>
<comment type="function">
    <text evidence="6">Catalyzes two activities which are involved in the cyclic version of arginine biosynthesis: the synthesis of N-acetylglutamate from glutamate and acetyl-CoA as the acetyl donor, and of ornithine by transacetylation between N(2)-acetylornithine and glutamate.</text>
</comment>
<comment type="subcellular location">
    <subcellularLocation>
        <location evidence="6">Cytoplasm</location>
    </subcellularLocation>
</comment>
<sequence>MNEWHLARGYRFAGIVSGLRTEPDRRDLAVIVSDTPAAAAGVFTQNRVCAAPVQVSRDRLPRPDARAIVICSGNANACTGDQGLADARRMTDLVAAELGCPPEQVLVASTGVIGRPLPMPVLEAGVPKATREAATGRDAFSNAAHAILTTDTGIKIASRRHAGFTVTGFAKGAAMIGPNMATMLGFVLTDAAVAPADLHRILKVAAEQSFNSISVEGHTSTNDTVFLLANGSGPPLAGAELETFAHEVRHVCIELARKIIIDAEGAEHLVTIEVEGCRTDVEAKQIAKTIAESALVKTAVFGADPNWGRVVSAAGYSGVAFEEKDLSLWMGDMLLYRSGTPLPFDAASASAYLKHNREVHFKLKFTLGSGRCTFYTSDLTTEYVRLNADYTT</sequence>
<reference evidence="7 8" key="1">
    <citation type="submission" date="2021-04" db="EMBL/GenBank/DDBJ databases">
        <authorList>
            <person name="Ivanova A."/>
        </authorList>
    </citation>
    <scope>NUCLEOTIDE SEQUENCE [LARGE SCALE GENOMIC DNA]</scope>
    <source>
        <strain evidence="7 8">G18</strain>
    </source>
</reference>
<comment type="catalytic activity">
    <reaction evidence="6">
        <text>L-glutamate + acetyl-CoA = N-acetyl-L-glutamate + CoA + H(+)</text>
        <dbReference type="Rhea" id="RHEA:24292"/>
        <dbReference type="ChEBI" id="CHEBI:15378"/>
        <dbReference type="ChEBI" id="CHEBI:29985"/>
        <dbReference type="ChEBI" id="CHEBI:44337"/>
        <dbReference type="ChEBI" id="CHEBI:57287"/>
        <dbReference type="ChEBI" id="CHEBI:57288"/>
        <dbReference type="EC" id="2.3.1.1"/>
    </reaction>
</comment>
<feature type="binding site" evidence="6">
    <location>
        <position position="182"/>
    </location>
    <ligand>
        <name>substrate</name>
    </ligand>
</feature>
<evidence type="ECO:0000256" key="1">
    <source>
        <dbReference type="ARBA" id="ARBA00006774"/>
    </source>
</evidence>
<feature type="binding site" evidence="6">
    <location>
        <position position="171"/>
    </location>
    <ligand>
        <name>substrate</name>
    </ligand>
</feature>
<evidence type="ECO:0000256" key="5">
    <source>
        <dbReference type="ARBA" id="ARBA00023315"/>
    </source>
</evidence>
<dbReference type="InterPro" id="IPR042195">
    <property type="entry name" value="ArgJ_beta_C"/>
</dbReference>
<comment type="catalytic activity">
    <reaction evidence="6">
        <text>N(2)-acetyl-L-ornithine + L-glutamate = N-acetyl-L-glutamate + L-ornithine</text>
        <dbReference type="Rhea" id="RHEA:15349"/>
        <dbReference type="ChEBI" id="CHEBI:29985"/>
        <dbReference type="ChEBI" id="CHEBI:44337"/>
        <dbReference type="ChEBI" id="CHEBI:46911"/>
        <dbReference type="ChEBI" id="CHEBI:57805"/>
        <dbReference type="EC" id="2.3.1.35"/>
    </reaction>
</comment>
<gene>
    <name evidence="6 7" type="primary">argJ</name>
    <name evidence="7" type="ORF">J8F10_36640</name>
</gene>
<comment type="pathway">
    <text evidence="6">Amino-acid biosynthesis; L-arginine biosynthesis; N(2)-acetyl-L-ornithine from L-glutamate: step 1/4.</text>
</comment>
<dbReference type="Pfam" id="PF01960">
    <property type="entry name" value="ArgJ"/>
    <property type="match status" value="1"/>
</dbReference>
<feature type="site" description="Cleavage; by autolysis" evidence="6">
    <location>
        <begin position="181"/>
        <end position="182"/>
    </location>
</feature>
<comment type="caution">
    <text evidence="7">The sequence shown here is derived from an EMBL/GenBank/DDBJ whole genome shotgun (WGS) entry which is preliminary data.</text>
</comment>
<dbReference type="Gene3D" id="3.60.70.12">
    <property type="entry name" value="L-amino peptidase D-ALA esterase/amidase"/>
    <property type="match status" value="1"/>
</dbReference>
<keyword evidence="8" id="KW-1185">Reference proteome</keyword>
<comment type="similarity">
    <text evidence="1 6">Belongs to the ArgJ family.</text>
</comment>
<dbReference type="GO" id="GO:0004358">
    <property type="term" value="F:L-glutamate N-acetyltransferase activity, acting on acetyl-L-ornithine as donor"/>
    <property type="evidence" value="ECO:0007669"/>
    <property type="project" value="UniProtKB-EC"/>
</dbReference>
<dbReference type="PANTHER" id="PTHR23100">
    <property type="entry name" value="ARGININE BIOSYNTHESIS BIFUNCTIONAL PROTEIN ARGJ"/>
    <property type="match status" value="1"/>
</dbReference>